<dbReference type="SUPFAM" id="SSF52540">
    <property type="entry name" value="P-loop containing nucleoside triphosphate hydrolases"/>
    <property type="match status" value="1"/>
</dbReference>
<dbReference type="Proteomes" id="UP001193389">
    <property type="component" value="Chromosome"/>
</dbReference>
<dbReference type="InterPro" id="IPR038726">
    <property type="entry name" value="PDDEXK_AddAB-type"/>
</dbReference>
<dbReference type="KEGG" id="anf:AQPE_0095"/>
<keyword evidence="4" id="KW-1185">Reference proteome</keyword>
<dbReference type="Pfam" id="PF12705">
    <property type="entry name" value="PDDEXK_1"/>
    <property type="match status" value="1"/>
</dbReference>
<dbReference type="Gene3D" id="3.90.320.10">
    <property type="match status" value="1"/>
</dbReference>
<keyword evidence="1" id="KW-0175">Coiled coil</keyword>
<gene>
    <name evidence="3" type="ORF">AQPE_0095</name>
</gene>
<reference evidence="3" key="1">
    <citation type="journal article" date="2020" name="Int. J. Syst. Evol. Microbiol.">
        <title>Aquipluma nitroreducens gen. nov. sp. nov., a novel facultatively anaerobic bacterium isolated from a freshwater lake.</title>
        <authorList>
            <person name="Watanabe M."/>
            <person name="Kojima H."/>
            <person name="Fukui M."/>
        </authorList>
    </citation>
    <scope>NUCLEOTIDE SEQUENCE</scope>
    <source>
        <strain evidence="3">MeG22</strain>
    </source>
</reference>
<evidence type="ECO:0000313" key="4">
    <source>
        <dbReference type="Proteomes" id="UP001193389"/>
    </source>
</evidence>
<organism evidence="3 4">
    <name type="scientific">Aquipluma nitroreducens</name>
    <dbReference type="NCBI Taxonomy" id="2010828"/>
    <lineage>
        <taxon>Bacteria</taxon>
        <taxon>Pseudomonadati</taxon>
        <taxon>Bacteroidota</taxon>
        <taxon>Bacteroidia</taxon>
        <taxon>Marinilabiliales</taxon>
        <taxon>Prolixibacteraceae</taxon>
        <taxon>Aquipluma</taxon>
    </lineage>
</organism>
<feature type="coiled-coil region" evidence="1">
    <location>
        <begin position="109"/>
        <end position="146"/>
    </location>
</feature>
<feature type="domain" description="PD-(D/E)XK endonuclease-like" evidence="2">
    <location>
        <begin position="656"/>
        <end position="946"/>
    </location>
</feature>
<evidence type="ECO:0000259" key="2">
    <source>
        <dbReference type="Pfam" id="PF12705"/>
    </source>
</evidence>
<name>A0A5K7S391_9BACT</name>
<sequence length="947" mass="110223">MNPFLKQVANYLYTNYRSELSEYCLVFPGRRAGVFFTAYLNELVEKPILSPEIITINELISSLTGLQQADQVLLVLKLQEVYSKVTGHQEPLDEFFFWGEILLADFDDIDKYLLNADDLFRNIADLKELENQFDYLTDEQKRAIEEFWGNLEKVPNSFNKDKFIGIWIKLAEIYHRFRKALKQNDIAYSGMIYREVAEGLTEDLPETLSAGKYIFIGFNALNNCEKAIFKKLENQKRAMFFWDYDEFYLKDAENEAGRFLRTNLVQFPAPKNFVPENQVKTSERKITLVSVPGNITQAQAINLPQVLDSFKLSKRFDNTAFVLADENLLIPVISSVGTSFADINITMGYPFTNTPVYGFISQLISLQKNIRKSQKSPVFYYKPVIALLNHQFVVNPEIKLFVSGIHKKNKVYIEASELNFSPFVEKIFSYPENWTQILDYFLDVLKELAPKFDQAENEKLRLESEYLYQAYLAIQRLKDTLLGLNVPDFPVKIVYRLLDQSLRRISIPFEGEPLTGLQVMGLLETRCLDFENLVLFSANEGFLPRIAAGHSFVPYHLRKGFGMPTYEDRDAMYAYYFYRLIQRTENTVIVYNSITEGISSSEKSRFLYQLIYDSEFQIEELNLSFNFKGTNNEAIRVEANEAHIQKLTDMYSERNLSPSAINTWLECRLKFYFKYIAGIKEKDELKEEIDAVLFGNLFHYAIELLYRPFENKTVDAGALQMLYADKRKIEEVVLQSVAVQYFQMKPEDSSRIKLSGQSILIASHIRDYILQLLANDIQFAPFDIVSLEKEYSTEYEVISGANTIQIRVGGVVDRIDRTADGLRIIDYKTGRNLKLDFKEWSQLVDRNYYDRRKEIFQTLIYSDILERSGIEEPIYPIIYKLDDLFQEEFVPNVIFQGEKLIFQRVGAEFRTVFAEVLSEMFTVGVSYEQTKDSQKCSYCPYNKICRR</sequence>
<dbReference type="AlphaFoldDB" id="A0A5K7S391"/>
<dbReference type="InterPro" id="IPR011604">
    <property type="entry name" value="PDDEXK-like_dom_sf"/>
</dbReference>
<accession>A0A5K7S391</accession>
<dbReference type="RefSeq" id="WP_318349073.1">
    <property type="nucleotide sequence ID" value="NZ_AP018694.1"/>
</dbReference>
<protein>
    <recommendedName>
        <fullName evidence="2">PD-(D/E)XK endonuclease-like domain-containing protein</fullName>
    </recommendedName>
</protein>
<dbReference type="InterPro" id="IPR027417">
    <property type="entry name" value="P-loop_NTPase"/>
</dbReference>
<evidence type="ECO:0000313" key="3">
    <source>
        <dbReference type="EMBL" id="BBE15959.1"/>
    </source>
</evidence>
<dbReference type="EMBL" id="AP018694">
    <property type="protein sequence ID" value="BBE15959.1"/>
    <property type="molecule type" value="Genomic_DNA"/>
</dbReference>
<proteinExistence type="predicted"/>
<evidence type="ECO:0000256" key="1">
    <source>
        <dbReference type="SAM" id="Coils"/>
    </source>
</evidence>